<dbReference type="OrthoDB" id="27073at2759"/>
<dbReference type="PANTHER" id="PTHR11932">
    <property type="entry name" value="CULLIN"/>
    <property type="match status" value="1"/>
</dbReference>
<dbReference type="SMART" id="SM00884">
    <property type="entry name" value="Cullin_Nedd8"/>
    <property type="match status" value="1"/>
</dbReference>
<dbReference type="KEGG" id="mbe:MBM_01297"/>
<feature type="region of interest" description="Disordered" evidence="6">
    <location>
        <begin position="378"/>
        <end position="403"/>
    </location>
</feature>
<dbReference type="STRING" id="1072389.K1WSN5"/>
<dbReference type="InterPro" id="IPR036390">
    <property type="entry name" value="WH_DNA-bd_sf"/>
</dbReference>
<evidence type="ECO:0000256" key="6">
    <source>
        <dbReference type="SAM" id="MobiDB-lite"/>
    </source>
</evidence>
<dbReference type="InterPro" id="IPR036388">
    <property type="entry name" value="WH-like_DNA-bd_sf"/>
</dbReference>
<dbReference type="Gene3D" id="3.30.230.130">
    <property type="entry name" value="Cullin, Chain C, Domain 2"/>
    <property type="match status" value="1"/>
</dbReference>
<dbReference type="InterPro" id="IPR016159">
    <property type="entry name" value="Cullin_repeat-like_dom_sf"/>
</dbReference>
<dbReference type="AlphaFoldDB" id="K1WSN5"/>
<dbReference type="EMBL" id="JH921429">
    <property type="protein sequence ID" value="EKD20615.1"/>
    <property type="molecule type" value="Genomic_DNA"/>
</dbReference>
<evidence type="ECO:0000256" key="3">
    <source>
        <dbReference type="ARBA" id="ARBA00022843"/>
    </source>
</evidence>
<dbReference type="GO" id="GO:0031625">
    <property type="term" value="F:ubiquitin protein ligase binding"/>
    <property type="evidence" value="ECO:0007669"/>
    <property type="project" value="InterPro"/>
</dbReference>
<dbReference type="SMART" id="SM00182">
    <property type="entry name" value="CULLIN"/>
    <property type="match status" value="1"/>
</dbReference>
<dbReference type="Gene3D" id="1.20.1310.10">
    <property type="entry name" value="Cullin Repeats"/>
    <property type="match status" value="4"/>
</dbReference>
<dbReference type="Gene3D" id="1.10.10.10">
    <property type="entry name" value="Winged helix-like DNA-binding domain superfamily/Winged helix DNA-binding domain"/>
    <property type="match status" value="1"/>
</dbReference>
<dbReference type="Pfam" id="PF00888">
    <property type="entry name" value="Cullin"/>
    <property type="match status" value="1"/>
</dbReference>
<dbReference type="InterPro" id="IPR019559">
    <property type="entry name" value="Cullin_neddylation_domain"/>
</dbReference>
<sequence length="850" mass="96291">MATQASVDLMLACVLQMSSPSRLGISGHGHDEFETQWDILSSALREIHTKNASALSFEQIYRASYKIVLKKQGDKLYDRVKEFEEQWFAGEVMPKIRGLITSNLVNITLGGVSGIAANERRITGEEFLQGLKAAWEDHIMTMNMTTDVLMYMDRVYCTDNRKPSIFTTSMGLFRDNVLRSRLIDTGEADLVTFNILNSVLLDQIGMERDGDVISPSMIRACVYMLEGLYESNDETEGDKLYVTTFEVAFLDHARAFYQKECATLLRESDTSTWLRQTKKRLAEEEARCQTTISMLTAPKIAKVVEAEMISAHVTEFLAMEGSGIKAMIEDNRYEDLTLLYTLISRVDPSKALLKLALQSRIVELGCQINKNITDSESAPSFAAPVEEADPAEGAEKAKAPKQSAASRQTAAAIRWVEEVLVLKEKFESMHKICLAEDLILHSAITQSFSEFINMFPRCSEYVSLFIDDNLKRGIKGKTETEIEVVLDKATTLLRYIQDKDMFELYYKKHLARRLLHGKSESADVEKQMISRMKLEIGNSFTTKLEGMFKDMTMSEELCAGYRTHIQGLGDIDRKQIDLGINVLTSNYWPMEGLGGKSSQREDGTYSSVTWPSEIQTLQESFKKYYLKNRNGRALTWLSYLGNADIKCVFPKIPGKDAGPLARERKHELNVPTYGMIILLLFNDLADGQSLSYEDIQQTTNIPDHDLVRMLHTLAVNPKAKVLTKNPDNKHIPKPGDTFTFNAKFTSKTIKIKAPVMLNVVNRAEDEAERKATEESNNEHRGNIIDTVIVRIMKARKTISHQMLFAEVISQLSQRFKPDIGMMKRRVESLIEREYMERVETAAVPTYNYVA</sequence>
<accession>K1WSN5</accession>
<dbReference type="SUPFAM" id="SSF75632">
    <property type="entry name" value="Cullin homology domain"/>
    <property type="match status" value="1"/>
</dbReference>
<dbReference type="SUPFAM" id="SSF74788">
    <property type="entry name" value="Cullin repeat-like"/>
    <property type="match status" value="1"/>
</dbReference>
<keyword evidence="2" id="KW-1017">Isopeptide bond</keyword>
<dbReference type="FunFam" id="1.10.10.10:FF:000014">
    <property type="entry name" value="Cullin 1"/>
    <property type="match status" value="1"/>
</dbReference>
<organism evidence="8 9">
    <name type="scientific">Marssonina brunnea f. sp. multigermtubi (strain MB_m1)</name>
    <name type="common">Marssonina leaf spot fungus</name>
    <dbReference type="NCBI Taxonomy" id="1072389"/>
    <lineage>
        <taxon>Eukaryota</taxon>
        <taxon>Fungi</taxon>
        <taxon>Dikarya</taxon>
        <taxon>Ascomycota</taxon>
        <taxon>Pezizomycotina</taxon>
        <taxon>Leotiomycetes</taxon>
        <taxon>Helotiales</taxon>
        <taxon>Drepanopezizaceae</taxon>
        <taxon>Drepanopeziza</taxon>
    </lineage>
</organism>
<reference evidence="8 9" key="1">
    <citation type="journal article" date="2012" name="BMC Genomics">
        <title>Sequencing the genome of Marssonina brunnea reveals fungus-poplar co-evolution.</title>
        <authorList>
            <person name="Zhu S."/>
            <person name="Cao Y.-Z."/>
            <person name="Jiang C."/>
            <person name="Tan B.-Y."/>
            <person name="Wang Z."/>
            <person name="Feng S."/>
            <person name="Zhang L."/>
            <person name="Su X.-H."/>
            <person name="Brejova B."/>
            <person name="Vinar T."/>
            <person name="Xu M."/>
            <person name="Wang M.-X."/>
            <person name="Zhang S.-G."/>
            <person name="Huang M.-R."/>
            <person name="Wu R."/>
            <person name="Zhou Y."/>
        </authorList>
    </citation>
    <scope>NUCLEOTIDE SEQUENCE [LARGE SCALE GENOMIC DNA]</scope>
    <source>
        <strain evidence="8 9">MB_m1</strain>
    </source>
</reference>
<dbReference type="InterPro" id="IPR001373">
    <property type="entry name" value="Cullin_N"/>
</dbReference>
<dbReference type="HOGENOM" id="CLU_004747_7_1_1"/>
<keyword evidence="3" id="KW-0832">Ubl conjugation</keyword>
<keyword evidence="9" id="KW-1185">Reference proteome</keyword>
<proteinExistence type="inferred from homology"/>
<evidence type="ECO:0000256" key="1">
    <source>
        <dbReference type="ARBA" id="ARBA00006019"/>
    </source>
</evidence>
<dbReference type="InterPro" id="IPR016158">
    <property type="entry name" value="Cullin_homology"/>
</dbReference>
<dbReference type="GO" id="GO:0006511">
    <property type="term" value="P:ubiquitin-dependent protein catabolic process"/>
    <property type="evidence" value="ECO:0007669"/>
    <property type="project" value="InterPro"/>
</dbReference>
<dbReference type="SUPFAM" id="SSF46785">
    <property type="entry name" value="Winged helix' DNA-binding domain"/>
    <property type="match status" value="1"/>
</dbReference>
<evidence type="ECO:0000256" key="4">
    <source>
        <dbReference type="PROSITE-ProRule" id="PRU00330"/>
    </source>
</evidence>
<dbReference type="PROSITE" id="PS50069">
    <property type="entry name" value="CULLIN_2"/>
    <property type="match status" value="1"/>
</dbReference>
<feature type="domain" description="Cullin family profile" evidence="7">
    <location>
        <begin position="457"/>
        <end position="714"/>
    </location>
</feature>
<dbReference type="FunFam" id="1.20.1310.10:FF:000036">
    <property type="entry name" value="SCF ubiquitin ligase subunit CulC, putative"/>
    <property type="match status" value="1"/>
</dbReference>
<dbReference type="FunFam" id="1.20.1310.10:FF:000001">
    <property type="entry name" value="Cullin 3"/>
    <property type="match status" value="1"/>
</dbReference>
<evidence type="ECO:0000313" key="8">
    <source>
        <dbReference type="EMBL" id="EKD20615.1"/>
    </source>
</evidence>
<dbReference type="InterPro" id="IPR036317">
    <property type="entry name" value="Cullin_homology_sf"/>
</dbReference>
<dbReference type="eggNOG" id="KOG2166">
    <property type="taxonomic scope" value="Eukaryota"/>
</dbReference>
<name>K1WSN5_MARBU</name>
<evidence type="ECO:0000313" key="9">
    <source>
        <dbReference type="Proteomes" id="UP000006753"/>
    </source>
</evidence>
<dbReference type="FunFam" id="1.20.1310.10:FF:000061">
    <property type="entry name" value="Related to cullulin 3"/>
    <property type="match status" value="1"/>
</dbReference>
<dbReference type="Proteomes" id="UP000006753">
    <property type="component" value="Unassembled WGS sequence"/>
</dbReference>
<dbReference type="InterPro" id="IPR059120">
    <property type="entry name" value="Cullin-like_AB"/>
</dbReference>
<dbReference type="Pfam" id="PF26557">
    <property type="entry name" value="Cullin_AB"/>
    <property type="match status" value="1"/>
</dbReference>
<evidence type="ECO:0000256" key="2">
    <source>
        <dbReference type="ARBA" id="ARBA00022499"/>
    </source>
</evidence>
<protein>
    <submittedName>
        <fullName evidence="8">Cullin family protein</fullName>
    </submittedName>
</protein>
<dbReference type="Pfam" id="PF10557">
    <property type="entry name" value="Cullin_Nedd8"/>
    <property type="match status" value="1"/>
</dbReference>
<evidence type="ECO:0000259" key="7">
    <source>
        <dbReference type="PROSITE" id="PS50069"/>
    </source>
</evidence>
<evidence type="ECO:0000256" key="5">
    <source>
        <dbReference type="RuleBase" id="RU003829"/>
    </source>
</evidence>
<dbReference type="InterPro" id="IPR045093">
    <property type="entry name" value="Cullin"/>
</dbReference>
<dbReference type="OMA" id="MFKDMTI"/>
<dbReference type="InParanoid" id="K1WSN5"/>
<gene>
    <name evidence="8" type="ORF">MBM_01297</name>
</gene>
<dbReference type="FunFam" id="1.20.1310.10:FF:000002">
    <property type="entry name" value="cullin-3 isoform X1"/>
    <property type="match status" value="1"/>
</dbReference>
<dbReference type="FunCoup" id="K1WSN5">
    <property type="interactions" value="769"/>
</dbReference>
<comment type="similarity">
    <text evidence="1 4 5">Belongs to the cullin family.</text>
</comment>